<comment type="caution">
    <text evidence="1">The sequence shown here is derived from an EMBL/GenBank/DDBJ whole genome shotgun (WGS) entry which is preliminary data.</text>
</comment>
<reference evidence="2" key="1">
    <citation type="submission" date="2018-06" db="EMBL/GenBank/DDBJ databases">
        <authorList>
            <person name="Lum Nde A."/>
            <person name="Hugo C."/>
        </authorList>
    </citation>
    <scope>NUCLEOTIDE SEQUENCE [LARGE SCALE GENOMIC DNA]</scope>
    <source>
        <strain evidence="2">1_F178</strain>
    </source>
</reference>
<organism evidence="1 2">
    <name type="scientific">Chryseobacterium pennae</name>
    <dbReference type="NCBI Taxonomy" id="2258962"/>
    <lineage>
        <taxon>Bacteria</taxon>
        <taxon>Pseudomonadati</taxon>
        <taxon>Bacteroidota</taxon>
        <taxon>Flavobacteriia</taxon>
        <taxon>Flavobacteriales</taxon>
        <taxon>Weeksellaceae</taxon>
        <taxon>Chryseobacterium group</taxon>
        <taxon>Chryseobacterium</taxon>
    </lineage>
</organism>
<evidence type="ECO:0000313" key="1">
    <source>
        <dbReference type="EMBL" id="REC59407.1"/>
    </source>
</evidence>
<accession>A0A3D9C0M9</accession>
<evidence type="ECO:0000313" key="2">
    <source>
        <dbReference type="Proteomes" id="UP000256686"/>
    </source>
</evidence>
<name>A0A3D9C0M9_9FLAO</name>
<keyword evidence="2" id="KW-1185">Reference proteome</keyword>
<gene>
    <name evidence="1" type="ORF">DRF65_26230</name>
</gene>
<proteinExistence type="predicted"/>
<protein>
    <recommendedName>
        <fullName evidence="3">Lipoprotein</fullName>
    </recommendedName>
</protein>
<dbReference type="Proteomes" id="UP000256686">
    <property type="component" value="Unassembled WGS sequence"/>
</dbReference>
<dbReference type="EMBL" id="QNVT01000039">
    <property type="protein sequence ID" value="REC59407.1"/>
    <property type="molecule type" value="Genomic_DNA"/>
</dbReference>
<evidence type="ECO:0008006" key="3">
    <source>
        <dbReference type="Google" id="ProtNLM"/>
    </source>
</evidence>
<sequence>MNFKIFGLILSLIILCSCGFGITEWRIDQLYKQKIEGTSNVIYYFNAWGGRDSNRSGFIILDSTKHFQVEVENILPIYHLSQIPNQNNIEGITHECYGTCGDPYYKSIPIFKPMKVNISSENGIKLTTRTYQYKGYSEHERGLERYVFEKFKETKDSLFFYNLNDVESMNGIHLDELKVKKGEIYLLSDKNDNIGKIIVDDVTLNSRTNSIEKIRHVTLTSKNKIRNKDFSERGIFREIKNKNRQD</sequence>
<dbReference type="PROSITE" id="PS51257">
    <property type="entry name" value="PROKAR_LIPOPROTEIN"/>
    <property type="match status" value="1"/>
</dbReference>
<dbReference type="RefSeq" id="WP_115973663.1">
    <property type="nucleotide sequence ID" value="NZ_QNVT01000039.1"/>
</dbReference>
<dbReference type="AlphaFoldDB" id="A0A3D9C0M9"/>